<keyword evidence="3" id="KW-1185">Reference proteome</keyword>
<dbReference type="RefSeq" id="WP_062158510.1">
    <property type="nucleotide sequence ID" value="NZ_CP013910.1"/>
</dbReference>
<feature type="chain" id="PRO_5045549609" description="DUF11 domain-containing protein" evidence="1">
    <location>
        <begin position="21"/>
        <end position="146"/>
    </location>
</feature>
<evidence type="ECO:0000256" key="1">
    <source>
        <dbReference type="SAM" id="SignalP"/>
    </source>
</evidence>
<evidence type="ECO:0000313" key="3">
    <source>
        <dbReference type="Proteomes" id="UP000060071"/>
    </source>
</evidence>
<dbReference type="InterPro" id="IPR013783">
    <property type="entry name" value="Ig-like_fold"/>
</dbReference>
<accession>A0ABN4K7M9</accession>
<protein>
    <recommendedName>
        <fullName evidence="4">DUF11 domain-containing protein</fullName>
    </recommendedName>
</protein>
<evidence type="ECO:0008006" key="4">
    <source>
        <dbReference type="Google" id="ProtNLM"/>
    </source>
</evidence>
<name>A0ABN4K7M9_9DEIO</name>
<reference evidence="2 3" key="1">
    <citation type="submission" date="2015-12" db="EMBL/GenBank/DDBJ databases">
        <authorList>
            <person name="Kim M.K."/>
            <person name="Srinivasan S."/>
            <person name="Lee J.-J."/>
            <person name="Kim K."/>
        </authorList>
    </citation>
    <scope>NUCLEOTIDE SEQUENCE [LARGE SCALE GENOMIC DNA]</scope>
    <source>
        <strain evidence="2 3">BM2</strain>
    </source>
</reference>
<dbReference type="EMBL" id="CP013910">
    <property type="protein sequence ID" value="ALW89200.1"/>
    <property type="molecule type" value="Genomic_DNA"/>
</dbReference>
<dbReference type="Gene3D" id="2.60.40.10">
    <property type="entry name" value="Immunoglobulins"/>
    <property type="match status" value="1"/>
</dbReference>
<dbReference type="Proteomes" id="UP000060071">
    <property type="component" value="Chromosome"/>
</dbReference>
<evidence type="ECO:0000313" key="2">
    <source>
        <dbReference type="EMBL" id="ALW89200.1"/>
    </source>
</evidence>
<proteinExistence type="predicted"/>
<organism evidence="2 3">
    <name type="scientific">Deinococcus actinosclerus</name>
    <dbReference type="NCBI Taxonomy" id="1768108"/>
    <lineage>
        <taxon>Bacteria</taxon>
        <taxon>Thermotogati</taxon>
        <taxon>Deinococcota</taxon>
        <taxon>Deinococci</taxon>
        <taxon>Deinococcales</taxon>
        <taxon>Deinococcaceae</taxon>
        <taxon>Deinococcus</taxon>
    </lineage>
</organism>
<gene>
    <name evidence="2" type="ORF">AUC44_10060</name>
</gene>
<keyword evidence="1" id="KW-0732">Signal</keyword>
<sequence>MRSLTAVALLAALSFGPAFAAASTPVDYDTATVLGETADVGTFGQALSFNVAAGSVDLSVMKPGETYTVTIPVVNTTDRDITVSLENVALTSGSDSVASTVVSDDVTITPGGTQNLTIKVTTSAAADVVAGSKITLKYDVLGVSSY</sequence>
<feature type="signal peptide" evidence="1">
    <location>
        <begin position="1"/>
        <end position="20"/>
    </location>
</feature>